<dbReference type="InterPro" id="IPR001303">
    <property type="entry name" value="Aldolase_II/adducin_N"/>
</dbReference>
<dbReference type="PANTHER" id="PTHR22789">
    <property type="entry name" value="FUCULOSE PHOSPHATE ALDOLASE"/>
    <property type="match status" value="1"/>
</dbReference>
<sequence length="230" mass="25468">MIPLSDESLKQQLADAILMLEQAGIFDCNGHFSMRVPDSDYIWINSGASIRSALTVSDIVMIDLEGKLMEGSAPPPMECHLHTEIYKKRHDVGAIAHPHPKWSTLFTIAGVPIEIVMNQAAVLGEIQYFPTSLSVNTPEMGNRVANTLGAHRIALLRSHGAVIAAEGIMETFALACYLEDNAERQYLASQLGAVNPLTAEERETMAGHLWKPNLLRKVWDYEYAKLKRSV</sequence>
<dbReference type="PANTHER" id="PTHR22789:SF0">
    <property type="entry name" value="3-OXO-TETRONATE 4-PHOSPHATE DECARBOXYLASE-RELATED"/>
    <property type="match status" value="1"/>
</dbReference>
<gene>
    <name evidence="4" type="ORF">GCM10010916_17630</name>
</gene>
<dbReference type="GO" id="GO:0046872">
    <property type="term" value="F:metal ion binding"/>
    <property type="evidence" value="ECO:0007669"/>
    <property type="project" value="UniProtKB-KW"/>
</dbReference>
<evidence type="ECO:0000259" key="3">
    <source>
        <dbReference type="SMART" id="SM01007"/>
    </source>
</evidence>
<evidence type="ECO:0000256" key="1">
    <source>
        <dbReference type="ARBA" id="ARBA00022723"/>
    </source>
</evidence>
<dbReference type="InterPro" id="IPR050197">
    <property type="entry name" value="Aldolase_class_II_sugar_metab"/>
</dbReference>
<dbReference type="GO" id="GO:0019323">
    <property type="term" value="P:pentose catabolic process"/>
    <property type="evidence" value="ECO:0007669"/>
    <property type="project" value="TreeGrafter"/>
</dbReference>
<proteinExistence type="predicted"/>
<feature type="domain" description="Class II aldolase/adducin N-terminal" evidence="3">
    <location>
        <begin position="11"/>
        <end position="186"/>
    </location>
</feature>
<comment type="caution">
    <text evidence="4">The sequence shown here is derived from an EMBL/GenBank/DDBJ whole genome shotgun (WGS) entry which is preliminary data.</text>
</comment>
<name>A0A917FR20_9BACL</name>
<dbReference type="SUPFAM" id="SSF53639">
    <property type="entry name" value="AraD/HMP-PK domain-like"/>
    <property type="match status" value="1"/>
</dbReference>
<dbReference type="GO" id="GO:0016832">
    <property type="term" value="F:aldehyde-lyase activity"/>
    <property type="evidence" value="ECO:0007669"/>
    <property type="project" value="TreeGrafter"/>
</dbReference>
<evidence type="ECO:0000313" key="4">
    <source>
        <dbReference type="EMBL" id="GGG00941.1"/>
    </source>
</evidence>
<dbReference type="AlphaFoldDB" id="A0A917FR20"/>
<dbReference type="Pfam" id="PF00596">
    <property type="entry name" value="Aldolase_II"/>
    <property type="match status" value="1"/>
</dbReference>
<evidence type="ECO:0000256" key="2">
    <source>
        <dbReference type="ARBA" id="ARBA00023239"/>
    </source>
</evidence>
<keyword evidence="5" id="KW-1185">Reference proteome</keyword>
<accession>A0A917FR20</accession>
<evidence type="ECO:0000313" key="5">
    <source>
        <dbReference type="Proteomes" id="UP000644756"/>
    </source>
</evidence>
<reference evidence="4" key="1">
    <citation type="journal article" date="2014" name="Int. J. Syst. Evol. Microbiol.">
        <title>Complete genome sequence of Corynebacterium casei LMG S-19264T (=DSM 44701T), isolated from a smear-ripened cheese.</title>
        <authorList>
            <consortium name="US DOE Joint Genome Institute (JGI-PGF)"/>
            <person name="Walter F."/>
            <person name="Albersmeier A."/>
            <person name="Kalinowski J."/>
            <person name="Ruckert C."/>
        </authorList>
    </citation>
    <scope>NUCLEOTIDE SEQUENCE</scope>
    <source>
        <strain evidence="4">CGMCC 1.12987</strain>
    </source>
</reference>
<dbReference type="Gene3D" id="3.40.225.10">
    <property type="entry name" value="Class II aldolase/adducin N-terminal domain"/>
    <property type="match status" value="1"/>
</dbReference>
<protein>
    <submittedName>
        <fullName evidence="4">Aldolase class 2 protein</fullName>
    </submittedName>
</protein>
<dbReference type="EMBL" id="BMGR01000005">
    <property type="protein sequence ID" value="GGG00941.1"/>
    <property type="molecule type" value="Genomic_DNA"/>
</dbReference>
<keyword evidence="2" id="KW-0456">Lyase</keyword>
<dbReference type="InterPro" id="IPR036409">
    <property type="entry name" value="Aldolase_II/adducin_N_sf"/>
</dbReference>
<dbReference type="RefSeq" id="WP_229725068.1">
    <property type="nucleotide sequence ID" value="NZ_BMGR01000005.1"/>
</dbReference>
<dbReference type="SMART" id="SM01007">
    <property type="entry name" value="Aldolase_II"/>
    <property type="match status" value="1"/>
</dbReference>
<organism evidence="4 5">
    <name type="scientific">Paenibacillus abyssi</name>
    <dbReference type="NCBI Taxonomy" id="1340531"/>
    <lineage>
        <taxon>Bacteria</taxon>
        <taxon>Bacillati</taxon>
        <taxon>Bacillota</taxon>
        <taxon>Bacilli</taxon>
        <taxon>Bacillales</taxon>
        <taxon>Paenibacillaceae</taxon>
        <taxon>Paenibacillus</taxon>
    </lineage>
</organism>
<dbReference type="GO" id="GO:0005829">
    <property type="term" value="C:cytosol"/>
    <property type="evidence" value="ECO:0007669"/>
    <property type="project" value="TreeGrafter"/>
</dbReference>
<keyword evidence="1" id="KW-0479">Metal-binding</keyword>
<reference evidence="4" key="2">
    <citation type="submission" date="2020-09" db="EMBL/GenBank/DDBJ databases">
        <authorList>
            <person name="Sun Q."/>
            <person name="Zhou Y."/>
        </authorList>
    </citation>
    <scope>NUCLEOTIDE SEQUENCE</scope>
    <source>
        <strain evidence="4">CGMCC 1.12987</strain>
    </source>
</reference>
<dbReference type="Proteomes" id="UP000644756">
    <property type="component" value="Unassembled WGS sequence"/>
</dbReference>